<dbReference type="EMBL" id="CP002568">
    <property type="protein sequence ID" value="ADZ70972.1"/>
    <property type="molecule type" value="Genomic_DNA"/>
</dbReference>
<proteinExistence type="predicted"/>
<organism evidence="2 3">
    <name type="scientific">Polymorphum gilvum (strain LMG 25793 / CGMCC 1.9160 / SL003B-26A1)</name>
    <dbReference type="NCBI Taxonomy" id="991905"/>
    <lineage>
        <taxon>Bacteria</taxon>
        <taxon>Pseudomonadati</taxon>
        <taxon>Pseudomonadota</taxon>
        <taxon>Alphaproteobacteria</taxon>
        <taxon>Rhodobacterales</taxon>
        <taxon>Paracoccaceae</taxon>
        <taxon>Polymorphum</taxon>
    </lineage>
</organism>
<evidence type="ECO:0000313" key="3">
    <source>
        <dbReference type="Proteomes" id="UP000008130"/>
    </source>
</evidence>
<gene>
    <name evidence="2" type="ordered locus">SL003B_2548</name>
</gene>
<evidence type="ECO:0000256" key="1">
    <source>
        <dbReference type="SAM" id="MobiDB-lite"/>
    </source>
</evidence>
<keyword evidence="3" id="KW-1185">Reference proteome</keyword>
<dbReference type="AlphaFoldDB" id="F2J3E7"/>
<name>F2J3E7_POLGS</name>
<sequence length="163" mass="18271">MWAWFFYATVWISCYWRKPAGLWKADKFEIALLFVPVQENQDRPIPWTFGTEILYVSPVDQARDAPVVAPIGAEVRSRSVPPKGQARQNRQAIRGRFASRLEAGIVRPASTGSRRVEGPPVRTGHGRGMGRGKLQCRQIRGARACFGHAVNADLNADLMFRHG</sequence>
<protein>
    <submittedName>
        <fullName evidence="2">Uncharacterized protein</fullName>
    </submittedName>
</protein>
<dbReference type="HOGENOM" id="CLU_1625553_0_0_5"/>
<dbReference type="Proteomes" id="UP000008130">
    <property type="component" value="Chromosome"/>
</dbReference>
<dbReference type="STRING" id="991905.SL003B_2548"/>
<evidence type="ECO:0000313" key="2">
    <source>
        <dbReference type="EMBL" id="ADZ70972.1"/>
    </source>
</evidence>
<reference evidence="2 3" key="1">
    <citation type="journal article" date="2011" name="J. Bacteriol.">
        <title>Complete genome sequence of Polymorphum gilvum SL003B-26A1T, a crude oil-degrading bacterium from oil-polluted saline soil.</title>
        <authorList>
            <person name="Li S.G."/>
            <person name="Tang Y.Q."/>
            <person name="Nie Y."/>
            <person name="Cai M."/>
            <person name="Wu X.L."/>
        </authorList>
    </citation>
    <scope>NUCLEOTIDE SEQUENCE [LARGE SCALE GENOMIC DNA]</scope>
    <source>
        <strain evidence="3">LMG 25793 / CGMCC 1.9160 / SL003B-26A1</strain>
    </source>
</reference>
<feature type="region of interest" description="Disordered" evidence="1">
    <location>
        <begin position="109"/>
        <end position="132"/>
    </location>
</feature>
<accession>F2J3E7</accession>
<dbReference type="KEGG" id="pgv:SL003B_2548"/>